<dbReference type="Pfam" id="PF13535">
    <property type="entry name" value="ATP-grasp_4"/>
    <property type="match status" value="1"/>
</dbReference>
<evidence type="ECO:0000256" key="4">
    <source>
        <dbReference type="PROSITE-ProRule" id="PRU00409"/>
    </source>
</evidence>
<dbReference type="InterPro" id="IPR011761">
    <property type="entry name" value="ATP-grasp"/>
</dbReference>
<dbReference type="Gene3D" id="3.40.50.20">
    <property type="match status" value="1"/>
</dbReference>
<dbReference type="InterPro" id="IPR041472">
    <property type="entry name" value="BL00235/CARNS1_N"/>
</dbReference>
<dbReference type="PANTHER" id="PTHR43585:SF2">
    <property type="entry name" value="ATP-GRASP ENZYME FSQD"/>
    <property type="match status" value="1"/>
</dbReference>
<dbReference type="InterPro" id="IPR052032">
    <property type="entry name" value="ATP-dep_AA_Ligase"/>
</dbReference>
<evidence type="ECO:0000256" key="1">
    <source>
        <dbReference type="ARBA" id="ARBA00022598"/>
    </source>
</evidence>
<sequence>MPRLLLLLPTTTYRTEAFLEAASRLGVEITVGCDRTQALAARQPSHNVTLDFLHPKEAARVAALFARKYPIDAVVGVDDDTAVVAAAISEALELPHNSVESTLAAKNKHLMREMLRRCGVPVPRFAVFSLEDDPGDLAGRMTYPCVLKPLILAASRGVIRADGDREFVAAFRRIEAMLRQPEVAERGEPARRILVENFIPGQEVALEGLLTDGKLQVLALFDKPDPLDGPFFEETIYVTPSRHPAAVQDEIVSCAARAAAALGLREGPVHAELRFNSQGIWMIEMAARSIGGLCSRILRFGAGLSLEDLLLRHALGMEIESMERERQPAGVMMLPIPQAGVLRQVSGKEEAEAVPGIVEVAITSHLGQELVPLPEGARYLGFVFARAETPDRVEAALREAQPRLHFTIEPSPVESTV</sequence>
<dbReference type="EMBL" id="JACPSX010000003">
    <property type="protein sequence ID" value="MBI3013495.1"/>
    <property type="molecule type" value="Genomic_DNA"/>
</dbReference>
<evidence type="ECO:0000313" key="6">
    <source>
        <dbReference type="EMBL" id="MBI3013495.1"/>
    </source>
</evidence>
<evidence type="ECO:0000313" key="7">
    <source>
        <dbReference type="Proteomes" id="UP000741360"/>
    </source>
</evidence>
<proteinExistence type="predicted"/>
<dbReference type="PANTHER" id="PTHR43585">
    <property type="entry name" value="FUMIPYRROLE BIOSYNTHESIS PROTEIN C"/>
    <property type="match status" value="1"/>
</dbReference>
<evidence type="ECO:0000256" key="3">
    <source>
        <dbReference type="ARBA" id="ARBA00022840"/>
    </source>
</evidence>
<organism evidence="6 7">
    <name type="scientific">Tectimicrobiota bacterium</name>
    <dbReference type="NCBI Taxonomy" id="2528274"/>
    <lineage>
        <taxon>Bacteria</taxon>
        <taxon>Pseudomonadati</taxon>
        <taxon>Nitrospinota/Tectimicrobiota group</taxon>
        <taxon>Candidatus Tectimicrobiota</taxon>
    </lineage>
</organism>
<keyword evidence="3 4" id="KW-0067">ATP-binding</keyword>
<dbReference type="Gene3D" id="3.30.470.20">
    <property type="entry name" value="ATP-grasp fold, B domain"/>
    <property type="match status" value="1"/>
</dbReference>
<keyword evidence="1" id="KW-0436">Ligase</keyword>
<evidence type="ECO:0000256" key="2">
    <source>
        <dbReference type="ARBA" id="ARBA00022741"/>
    </source>
</evidence>
<feature type="domain" description="ATP-grasp" evidence="5">
    <location>
        <begin position="112"/>
        <end position="315"/>
    </location>
</feature>
<comment type="caution">
    <text evidence="6">The sequence shown here is derived from an EMBL/GenBank/DDBJ whole genome shotgun (WGS) entry which is preliminary data.</text>
</comment>
<dbReference type="SUPFAM" id="SSF56059">
    <property type="entry name" value="Glutathione synthetase ATP-binding domain-like"/>
    <property type="match status" value="1"/>
</dbReference>
<dbReference type="Pfam" id="PF18130">
    <property type="entry name" value="ATPgrasp_N"/>
    <property type="match status" value="1"/>
</dbReference>
<reference evidence="6" key="1">
    <citation type="submission" date="2020-07" db="EMBL/GenBank/DDBJ databases">
        <title>Huge and variable diversity of episymbiotic CPR bacteria and DPANN archaea in groundwater ecosystems.</title>
        <authorList>
            <person name="He C.Y."/>
            <person name="Keren R."/>
            <person name="Whittaker M."/>
            <person name="Farag I.F."/>
            <person name="Doudna J."/>
            <person name="Cate J.H.D."/>
            <person name="Banfield J.F."/>
        </authorList>
    </citation>
    <scope>NUCLEOTIDE SEQUENCE</scope>
    <source>
        <strain evidence="6">NC_groundwater_717_Ag_S-0.2um_59_8</strain>
    </source>
</reference>
<gene>
    <name evidence="6" type="ORF">HYY65_00185</name>
</gene>
<dbReference type="InterPro" id="IPR040570">
    <property type="entry name" value="LAL_C2"/>
</dbReference>
<name>A0A932LZ80_UNCTE</name>
<dbReference type="Pfam" id="PF18603">
    <property type="entry name" value="LAL_C2"/>
    <property type="match status" value="1"/>
</dbReference>
<dbReference type="GO" id="GO:0046872">
    <property type="term" value="F:metal ion binding"/>
    <property type="evidence" value="ECO:0007669"/>
    <property type="project" value="InterPro"/>
</dbReference>
<keyword evidence="2 4" id="KW-0547">Nucleotide-binding</keyword>
<dbReference type="SMART" id="SM01209">
    <property type="entry name" value="GARS_A"/>
    <property type="match status" value="1"/>
</dbReference>
<dbReference type="Proteomes" id="UP000741360">
    <property type="component" value="Unassembled WGS sequence"/>
</dbReference>
<dbReference type="PROSITE" id="PS50975">
    <property type="entry name" value="ATP_GRASP"/>
    <property type="match status" value="1"/>
</dbReference>
<dbReference type="AlphaFoldDB" id="A0A932LZ80"/>
<dbReference type="GO" id="GO:0016874">
    <property type="term" value="F:ligase activity"/>
    <property type="evidence" value="ECO:0007669"/>
    <property type="project" value="UniProtKB-KW"/>
</dbReference>
<evidence type="ECO:0000259" key="5">
    <source>
        <dbReference type="PROSITE" id="PS50975"/>
    </source>
</evidence>
<dbReference type="GO" id="GO:0005524">
    <property type="term" value="F:ATP binding"/>
    <property type="evidence" value="ECO:0007669"/>
    <property type="project" value="UniProtKB-UniRule"/>
</dbReference>
<protein>
    <submittedName>
        <fullName evidence="6">ATP-grasp domain-containing protein</fullName>
    </submittedName>
</protein>
<accession>A0A932LZ80</accession>